<dbReference type="SUPFAM" id="SSF55729">
    <property type="entry name" value="Acyl-CoA N-acyltransferases (Nat)"/>
    <property type="match status" value="1"/>
</dbReference>
<dbReference type="KEGG" id="scn:Solca_0789"/>
<evidence type="ECO:0000259" key="2">
    <source>
        <dbReference type="Pfam" id="PF14268"/>
    </source>
</evidence>
<dbReference type="Proteomes" id="UP000007590">
    <property type="component" value="Chromosome"/>
</dbReference>
<proteinExistence type="predicted"/>
<evidence type="ECO:0000313" key="3">
    <source>
        <dbReference type="EMBL" id="AFD05908.1"/>
    </source>
</evidence>
<dbReference type="EMBL" id="CP003349">
    <property type="protein sequence ID" value="AFD05908.1"/>
    <property type="molecule type" value="Genomic_DNA"/>
</dbReference>
<evidence type="ECO:0000259" key="1">
    <source>
        <dbReference type="Pfam" id="PF00583"/>
    </source>
</evidence>
<dbReference type="Gene3D" id="3.40.630.30">
    <property type="match status" value="1"/>
</dbReference>
<feature type="domain" description="YoaP-like" evidence="2">
    <location>
        <begin position="203"/>
        <end position="246"/>
    </location>
</feature>
<dbReference type="Pfam" id="PF14268">
    <property type="entry name" value="YoaP"/>
    <property type="match status" value="1"/>
</dbReference>
<organism evidence="3 4">
    <name type="scientific">Solitalea canadensis (strain ATCC 29591 / DSM 3403 / JCM 21819 / LMG 8368 / NBRC 15130 / NCIMB 12057 / USAM 9D)</name>
    <name type="common">Flexibacter canadensis</name>
    <dbReference type="NCBI Taxonomy" id="929556"/>
    <lineage>
        <taxon>Bacteria</taxon>
        <taxon>Pseudomonadati</taxon>
        <taxon>Bacteroidota</taxon>
        <taxon>Sphingobacteriia</taxon>
        <taxon>Sphingobacteriales</taxon>
        <taxon>Sphingobacteriaceae</taxon>
        <taxon>Solitalea</taxon>
    </lineage>
</organism>
<dbReference type="GO" id="GO:0016747">
    <property type="term" value="F:acyltransferase activity, transferring groups other than amino-acyl groups"/>
    <property type="evidence" value="ECO:0007669"/>
    <property type="project" value="InterPro"/>
</dbReference>
<dbReference type="eggNOG" id="COG0456">
    <property type="taxonomic scope" value="Bacteria"/>
</dbReference>
<dbReference type="CDD" id="cd04301">
    <property type="entry name" value="NAT_SF"/>
    <property type="match status" value="1"/>
</dbReference>
<dbReference type="InterPro" id="IPR016181">
    <property type="entry name" value="Acyl_CoA_acyltransferase"/>
</dbReference>
<protein>
    <submittedName>
        <fullName evidence="3">Acetyltransferase</fullName>
    </submittedName>
</protein>
<gene>
    <name evidence="3" type="ordered locus">Solca_0789</name>
</gene>
<dbReference type="OrthoDB" id="3172674at2"/>
<dbReference type="STRING" id="929556.Solca_0789"/>
<dbReference type="InterPro" id="IPR025685">
    <property type="entry name" value="YoaP-like_dom"/>
</dbReference>
<name>H8KPL0_SOLCM</name>
<dbReference type="HOGENOM" id="CLU_075236_0_0_10"/>
<dbReference type="Pfam" id="PF00583">
    <property type="entry name" value="Acetyltransf_1"/>
    <property type="match status" value="1"/>
</dbReference>
<keyword evidence="3" id="KW-0808">Transferase</keyword>
<accession>H8KPL0</accession>
<dbReference type="RefSeq" id="WP_014679136.1">
    <property type="nucleotide sequence ID" value="NC_017770.1"/>
</dbReference>
<dbReference type="AlphaFoldDB" id="H8KPL0"/>
<dbReference type="InterPro" id="IPR000182">
    <property type="entry name" value="GNAT_dom"/>
</dbReference>
<sequence>MSQLINLTEENICNEHICCAISDKKCAKGYELKKEWLKTQFEKGYRFQKVDVRGKVFIEYIPIEESWLPFDGQNFMVINCFWVSGQFKGQGYGKQLLEQCFKDAVAMDGVIAITGDKKRGFMSDPTFFKHMGFEIIDEAPPFFKLWGIRFNQNADYPKFKETARKGSCSNTEGITAYYSDTCPFTDYYIGQELQKYAKKTNTPIQIIKIDSKEKGHQMPIPWIISSIFYKGELITLEMKPEKHLDKLIGTSHS</sequence>
<keyword evidence="4" id="KW-1185">Reference proteome</keyword>
<evidence type="ECO:0000313" key="4">
    <source>
        <dbReference type="Proteomes" id="UP000007590"/>
    </source>
</evidence>
<feature type="domain" description="N-acetyltransferase" evidence="1">
    <location>
        <begin position="55"/>
        <end position="110"/>
    </location>
</feature>
<reference evidence="3" key="1">
    <citation type="submission" date="2012-02" db="EMBL/GenBank/DDBJ databases">
        <title>The complete genome of Solitalea canadensis DSM 3403.</title>
        <authorList>
            <consortium name="US DOE Joint Genome Institute (JGI-PGF)"/>
            <person name="Lucas S."/>
            <person name="Copeland A."/>
            <person name="Lapidus A."/>
            <person name="Glavina del Rio T."/>
            <person name="Dalin E."/>
            <person name="Tice H."/>
            <person name="Bruce D."/>
            <person name="Goodwin L."/>
            <person name="Pitluck S."/>
            <person name="Peters L."/>
            <person name="Ovchinnikova G."/>
            <person name="Lu M."/>
            <person name="Kyrpides N."/>
            <person name="Mavromatis K."/>
            <person name="Ivanova N."/>
            <person name="Brettin T."/>
            <person name="Detter J.C."/>
            <person name="Han C."/>
            <person name="Larimer F."/>
            <person name="Land M."/>
            <person name="Hauser L."/>
            <person name="Markowitz V."/>
            <person name="Cheng J.-F."/>
            <person name="Hugenholtz P."/>
            <person name="Woyke T."/>
            <person name="Wu D."/>
            <person name="Spring S."/>
            <person name="Schroeder M."/>
            <person name="Kopitz M."/>
            <person name="Brambilla E."/>
            <person name="Klenk H.-P."/>
            <person name="Eisen J.A."/>
        </authorList>
    </citation>
    <scope>NUCLEOTIDE SEQUENCE</scope>
    <source>
        <strain evidence="3">DSM 3403</strain>
    </source>
</reference>